<keyword evidence="3" id="KW-1185">Reference proteome</keyword>
<dbReference type="AlphaFoldDB" id="A0AAN9LPN8"/>
<dbReference type="EMBL" id="JAYMYQ010000004">
    <property type="protein sequence ID" value="KAK7337852.1"/>
    <property type="molecule type" value="Genomic_DNA"/>
</dbReference>
<name>A0AAN9LPN8_CANGL</name>
<protein>
    <submittedName>
        <fullName evidence="2">Uncharacterized protein</fullName>
    </submittedName>
</protein>
<evidence type="ECO:0000313" key="3">
    <source>
        <dbReference type="Proteomes" id="UP001367508"/>
    </source>
</evidence>
<feature type="transmembrane region" description="Helical" evidence="1">
    <location>
        <begin position="80"/>
        <end position="100"/>
    </location>
</feature>
<keyword evidence="1" id="KW-0472">Membrane</keyword>
<evidence type="ECO:0000256" key="1">
    <source>
        <dbReference type="SAM" id="Phobius"/>
    </source>
</evidence>
<dbReference type="Proteomes" id="UP001367508">
    <property type="component" value="Unassembled WGS sequence"/>
</dbReference>
<keyword evidence="1" id="KW-0812">Transmembrane</keyword>
<proteinExistence type="predicted"/>
<feature type="transmembrane region" description="Helical" evidence="1">
    <location>
        <begin position="49"/>
        <end position="68"/>
    </location>
</feature>
<gene>
    <name evidence="2" type="ORF">VNO77_18439</name>
</gene>
<comment type="caution">
    <text evidence="2">The sequence shown here is derived from an EMBL/GenBank/DDBJ whole genome shotgun (WGS) entry which is preliminary data.</text>
</comment>
<evidence type="ECO:0000313" key="2">
    <source>
        <dbReference type="EMBL" id="KAK7337852.1"/>
    </source>
</evidence>
<keyword evidence="1" id="KW-1133">Transmembrane helix</keyword>
<organism evidence="2 3">
    <name type="scientific">Canavalia gladiata</name>
    <name type="common">Sword bean</name>
    <name type="synonym">Dolichos gladiatus</name>
    <dbReference type="NCBI Taxonomy" id="3824"/>
    <lineage>
        <taxon>Eukaryota</taxon>
        <taxon>Viridiplantae</taxon>
        <taxon>Streptophyta</taxon>
        <taxon>Embryophyta</taxon>
        <taxon>Tracheophyta</taxon>
        <taxon>Spermatophyta</taxon>
        <taxon>Magnoliopsida</taxon>
        <taxon>eudicotyledons</taxon>
        <taxon>Gunneridae</taxon>
        <taxon>Pentapetalae</taxon>
        <taxon>rosids</taxon>
        <taxon>fabids</taxon>
        <taxon>Fabales</taxon>
        <taxon>Fabaceae</taxon>
        <taxon>Papilionoideae</taxon>
        <taxon>50 kb inversion clade</taxon>
        <taxon>NPAAA clade</taxon>
        <taxon>indigoferoid/millettioid clade</taxon>
        <taxon>Phaseoleae</taxon>
        <taxon>Canavalia</taxon>
    </lineage>
</organism>
<reference evidence="2 3" key="1">
    <citation type="submission" date="2024-01" db="EMBL/GenBank/DDBJ databases">
        <title>The genomes of 5 underutilized Papilionoideae crops provide insights into root nodulation and disease resistanc.</title>
        <authorList>
            <person name="Jiang F."/>
        </authorList>
    </citation>
    <scope>NUCLEOTIDE SEQUENCE [LARGE SCALE GENOMIC DNA]</scope>
    <source>
        <strain evidence="2">LVBAO_FW01</strain>
        <tissue evidence="2">Leaves</tissue>
    </source>
</reference>
<accession>A0AAN9LPN8</accession>
<sequence length="115" mass="12939">MSRPKKSGVRVSVSEDPKELVRVPLQAILLADSFTIKFGPITLERPKRFLFSAVLIPSKSLAIWRNLIGSLNQILRSMDTVKALLSTCFASFTMFFKVVFDKTCINGLKFDKLTN</sequence>